<protein>
    <submittedName>
        <fullName evidence="2">Uncharacterized protein</fullName>
    </submittedName>
</protein>
<dbReference type="EMBL" id="MFQH01000016">
    <property type="protein sequence ID" value="OGH78201.1"/>
    <property type="molecule type" value="Genomic_DNA"/>
</dbReference>
<dbReference type="Proteomes" id="UP000177040">
    <property type="component" value="Unassembled WGS sequence"/>
</dbReference>
<sequence length="192" mass="22040">MSIGDENRSTPGQLGVDPADGIDIMRYRDRPSQEDILNEAERMAKGILILSRIVKEKFERVLGGNNVALKGTPWENWRVEDCHALFDEIRVLREVIELDNSTPQLDAPLYEDRKSQLDDFIIDNSTGGDYPRLEDDASLELVNLATILKRILDSDPGDKTVAHFRKKYEGWTEKEVRDFYETVDQYIDDYSG</sequence>
<dbReference type="AlphaFoldDB" id="A0A1F6N2U2"/>
<proteinExistence type="predicted"/>
<comment type="caution">
    <text evidence="2">The sequence shown here is derived from an EMBL/GenBank/DDBJ whole genome shotgun (WGS) entry which is preliminary data.</text>
</comment>
<accession>A0A1F6N2U2</accession>
<evidence type="ECO:0000313" key="2">
    <source>
        <dbReference type="EMBL" id="OGH78201.1"/>
    </source>
</evidence>
<organism evidence="2 3">
    <name type="scientific">Candidatus Magasanikbacteria bacterium RIFCSPLOWO2_01_FULL_40_15</name>
    <dbReference type="NCBI Taxonomy" id="1798686"/>
    <lineage>
        <taxon>Bacteria</taxon>
        <taxon>Candidatus Magasanikiibacteriota</taxon>
    </lineage>
</organism>
<evidence type="ECO:0000313" key="3">
    <source>
        <dbReference type="Proteomes" id="UP000177040"/>
    </source>
</evidence>
<name>A0A1F6N2U2_9BACT</name>
<evidence type="ECO:0000256" key="1">
    <source>
        <dbReference type="SAM" id="MobiDB-lite"/>
    </source>
</evidence>
<feature type="region of interest" description="Disordered" evidence="1">
    <location>
        <begin position="1"/>
        <end position="20"/>
    </location>
</feature>
<reference evidence="2 3" key="1">
    <citation type="journal article" date="2016" name="Nat. Commun.">
        <title>Thousands of microbial genomes shed light on interconnected biogeochemical processes in an aquifer system.</title>
        <authorList>
            <person name="Anantharaman K."/>
            <person name="Brown C.T."/>
            <person name="Hug L.A."/>
            <person name="Sharon I."/>
            <person name="Castelle C.J."/>
            <person name="Probst A.J."/>
            <person name="Thomas B.C."/>
            <person name="Singh A."/>
            <person name="Wilkins M.J."/>
            <person name="Karaoz U."/>
            <person name="Brodie E.L."/>
            <person name="Williams K.H."/>
            <person name="Hubbard S.S."/>
            <person name="Banfield J.F."/>
        </authorList>
    </citation>
    <scope>NUCLEOTIDE SEQUENCE [LARGE SCALE GENOMIC DNA]</scope>
</reference>
<gene>
    <name evidence="2" type="ORF">A2983_00100</name>
</gene>